<keyword evidence="1" id="KW-1133">Transmembrane helix</keyword>
<feature type="transmembrane region" description="Helical" evidence="1">
    <location>
        <begin position="54"/>
        <end position="71"/>
    </location>
</feature>
<dbReference type="AlphaFoldDB" id="I0BKD8"/>
<dbReference type="EMBL" id="CP003422">
    <property type="protein sequence ID" value="AFH62835.2"/>
    <property type="molecule type" value="Genomic_DNA"/>
</dbReference>
<accession>I0BKD8</accession>
<organism evidence="2 3">
    <name type="scientific">Paenibacillus mucilaginosus K02</name>
    <dbReference type="NCBI Taxonomy" id="997761"/>
    <lineage>
        <taxon>Bacteria</taxon>
        <taxon>Bacillati</taxon>
        <taxon>Bacillota</taxon>
        <taxon>Bacilli</taxon>
        <taxon>Bacillales</taxon>
        <taxon>Paenibacillaceae</taxon>
        <taxon>Paenibacillus</taxon>
    </lineage>
</organism>
<keyword evidence="1" id="KW-0472">Membrane</keyword>
<dbReference type="KEGG" id="pmw:B2K_19300"/>
<keyword evidence="1" id="KW-0812">Transmembrane</keyword>
<dbReference type="HOGENOM" id="CLU_2602701_0_0_9"/>
<reference evidence="2 3" key="1">
    <citation type="submission" date="2013-06" db="EMBL/GenBank/DDBJ databases">
        <title>Complete genome sequence of Paenibacillus mucilaginosus K02.</title>
        <authorList>
            <person name="Xiao B."/>
            <person name="Sun L."/>
            <person name="Xiao L."/>
            <person name="Lian B."/>
        </authorList>
    </citation>
    <scope>NUCLEOTIDE SEQUENCE [LARGE SCALE GENOMIC DNA]</scope>
    <source>
        <strain evidence="2 3">K02</strain>
    </source>
</reference>
<evidence type="ECO:0000313" key="2">
    <source>
        <dbReference type="EMBL" id="AFH62835.2"/>
    </source>
</evidence>
<gene>
    <name evidence="2" type="ORF">B2K_19300</name>
</gene>
<name>I0BKD8_9BACL</name>
<dbReference type="Proteomes" id="UP000007392">
    <property type="component" value="Chromosome"/>
</dbReference>
<protein>
    <submittedName>
        <fullName evidence="2">Uncharacterized protein</fullName>
    </submittedName>
</protein>
<proteinExistence type="predicted"/>
<evidence type="ECO:0000256" key="1">
    <source>
        <dbReference type="SAM" id="Phobius"/>
    </source>
</evidence>
<evidence type="ECO:0000313" key="3">
    <source>
        <dbReference type="Proteomes" id="UP000007392"/>
    </source>
</evidence>
<sequence length="79" mass="8994">MEGRGKEKRHALGGTGRFLGGRAASVVARLLTPPQRYGALRQGVYPKMKDNKKVIFVIIYTSRVLMLFTGFERFFEIIF</sequence>